<sequence>MNKKPKYSFDERIKKGYYLADYFIKTNKILSSSKPNQIITMQFFQRKEDTILCGIEHVLQLLKFASPNFNNLKIWALEDGSMVQPLEPVLKIEGCYQDFGWLEGIIDGILARNSSIATNSAKIVVAAKGKPLLNMNDRADLYLSQQEDGYASYIGGFRAFVSQAAISLINDPSVPKPSGTMPHALIQSFDGDILKATIAFNETFPNVNLVSLVDYNNDCVVDAIKVANHFGDKLFAIRLDTAGNLIDKTLEQNYDNYPENANLKGVNPFLVQEVRKALDNAGHHKVKIIVSSGFNAEKIAYFESLNTPVDIYGVGEAISKINISFTGDAVLINGKPEAKVGRKNIESTRLIRIQ</sequence>
<dbReference type="GO" id="GO:0004514">
    <property type="term" value="F:nicotinate-nucleotide diphosphorylase (carboxylating) activity"/>
    <property type="evidence" value="ECO:0007669"/>
    <property type="project" value="UniProtKB-EC"/>
</dbReference>
<evidence type="ECO:0000313" key="9">
    <source>
        <dbReference type="EMBL" id="ATZ18572.1"/>
    </source>
</evidence>
<keyword evidence="4" id="KW-0436">Ligase</keyword>
<accession>A0A2K8NXK9</accession>
<dbReference type="PIRSF" id="PIRSF000484">
    <property type="entry name" value="NAPRT"/>
    <property type="match status" value="1"/>
</dbReference>
<evidence type="ECO:0000313" key="10">
    <source>
        <dbReference type="Proteomes" id="UP000232230"/>
    </source>
</evidence>
<protein>
    <recommendedName>
        <fullName evidence="2">nicotinate phosphoribosyltransferase</fullName>
        <ecNumber evidence="2">6.3.4.21</ecNumber>
    </recommendedName>
</protein>
<dbReference type="InterPro" id="IPR022412">
    <property type="entry name" value="Quinolinate_PRibosylTrfase_N"/>
</dbReference>
<keyword evidence="9" id="KW-0328">Glycosyltransferase</keyword>
<dbReference type="EMBL" id="CP024965">
    <property type="protein sequence ID" value="ATZ18572.1"/>
    <property type="molecule type" value="Genomic_DNA"/>
</dbReference>
<dbReference type="RefSeq" id="WP_024863742.1">
    <property type="nucleotide sequence ID" value="NZ_CP024965.1"/>
</dbReference>
<dbReference type="GO" id="GO:0004516">
    <property type="term" value="F:nicotinate phosphoribosyltransferase activity"/>
    <property type="evidence" value="ECO:0007669"/>
    <property type="project" value="UniProtKB-EC"/>
</dbReference>
<dbReference type="PANTHER" id="PTHR43202">
    <property type="entry name" value="NICOTINATE-NUCLEOTIDE PYROPHOSPHORYLASE"/>
    <property type="match status" value="1"/>
</dbReference>
<dbReference type="UniPathway" id="UPA00253">
    <property type="reaction ID" value="UER00457"/>
</dbReference>
<gene>
    <name evidence="9" type="primary">pncB</name>
    <name evidence="9" type="ORF">ESOMN_v1c01870</name>
</gene>
<dbReference type="PANTHER" id="PTHR43202:SF1">
    <property type="entry name" value="NICOTINATE PHOSPHORIBOSYLTRANSFERASE"/>
    <property type="match status" value="1"/>
</dbReference>
<reference evidence="9 10" key="1">
    <citation type="submission" date="2017-11" db="EMBL/GenBank/DDBJ databases">
        <title>Genome sequence of Entomoplasma somnilux PYAN-1 (ATCC 49194).</title>
        <authorList>
            <person name="Lo W.-S."/>
            <person name="Gasparich G.E."/>
            <person name="Kuo C.-H."/>
        </authorList>
    </citation>
    <scope>NUCLEOTIDE SEQUENCE [LARGE SCALE GENOMIC DNA]</scope>
    <source>
        <strain evidence="9 10">PYAN-1</strain>
    </source>
</reference>
<keyword evidence="9" id="KW-0808">Transferase</keyword>
<comment type="pathway">
    <text evidence="1">Cofactor biosynthesis; NAD(+) biosynthesis; nicotinate D-ribonucleotide from nicotinate: step 1/1.</text>
</comment>
<evidence type="ECO:0000256" key="2">
    <source>
        <dbReference type="ARBA" id="ARBA00013236"/>
    </source>
</evidence>
<dbReference type="InterPro" id="IPR013785">
    <property type="entry name" value="Aldolase_TIM"/>
</dbReference>
<evidence type="ECO:0000256" key="3">
    <source>
        <dbReference type="ARBA" id="ARBA00022553"/>
    </source>
</evidence>
<dbReference type="InterPro" id="IPR053190">
    <property type="entry name" value="NAPRTase-like"/>
</dbReference>
<dbReference type="EC" id="6.3.4.21" evidence="2"/>
<keyword evidence="10" id="KW-1185">Reference proteome</keyword>
<dbReference type="NCBIfam" id="NF005529">
    <property type="entry name" value="PRK07188.1"/>
    <property type="match status" value="1"/>
</dbReference>
<dbReference type="Gene3D" id="3.90.1170.20">
    <property type="entry name" value="Quinolinate phosphoribosyl transferase, N-terminal domain"/>
    <property type="match status" value="1"/>
</dbReference>
<dbReference type="InterPro" id="IPR036068">
    <property type="entry name" value="Nicotinate_pribotase-like_C"/>
</dbReference>
<evidence type="ECO:0000259" key="8">
    <source>
        <dbReference type="Pfam" id="PF02749"/>
    </source>
</evidence>
<dbReference type="KEGG" id="esx:ESOMN_v1c01870"/>
<dbReference type="GO" id="GO:0009435">
    <property type="term" value="P:NAD+ biosynthetic process"/>
    <property type="evidence" value="ECO:0007669"/>
    <property type="project" value="UniProtKB-UniPathway"/>
</dbReference>
<dbReference type="SUPFAM" id="SSF54675">
    <property type="entry name" value="Nicotinate/Quinolinate PRTase N-terminal domain-like"/>
    <property type="match status" value="1"/>
</dbReference>
<comment type="catalytic activity">
    <reaction evidence="6">
        <text>nicotinate beta-D-ribonucleotide + CO2 + diphosphate = quinolinate + 5-phospho-alpha-D-ribose 1-diphosphate + 2 H(+)</text>
        <dbReference type="Rhea" id="RHEA:12733"/>
        <dbReference type="ChEBI" id="CHEBI:15378"/>
        <dbReference type="ChEBI" id="CHEBI:16526"/>
        <dbReference type="ChEBI" id="CHEBI:29959"/>
        <dbReference type="ChEBI" id="CHEBI:33019"/>
        <dbReference type="ChEBI" id="CHEBI:57502"/>
        <dbReference type="ChEBI" id="CHEBI:58017"/>
        <dbReference type="EC" id="2.4.2.19"/>
    </reaction>
</comment>
<dbReference type="Pfam" id="PF02749">
    <property type="entry name" value="QRPTase_N"/>
    <property type="match status" value="1"/>
</dbReference>
<keyword evidence="3" id="KW-0597">Phosphoprotein</keyword>
<dbReference type="InterPro" id="IPR037128">
    <property type="entry name" value="Quinolinate_PRibosylTase_N_sf"/>
</dbReference>
<keyword evidence="5" id="KW-0662">Pyridine nucleotide biosynthesis</keyword>
<feature type="domain" description="Quinolinate phosphoribosyl transferase N-terminal" evidence="8">
    <location>
        <begin position="33"/>
        <end position="114"/>
    </location>
</feature>
<dbReference type="SUPFAM" id="SSF51690">
    <property type="entry name" value="Nicotinate/Quinolinate PRTase C-terminal domain-like"/>
    <property type="match status" value="1"/>
</dbReference>
<evidence type="ECO:0000256" key="5">
    <source>
        <dbReference type="ARBA" id="ARBA00022642"/>
    </source>
</evidence>
<dbReference type="AlphaFoldDB" id="A0A2K8NXK9"/>
<evidence type="ECO:0000256" key="1">
    <source>
        <dbReference type="ARBA" id="ARBA00004952"/>
    </source>
</evidence>
<dbReference type="Proteomes" id="UP000232230">
    <property type="component" value="Chromosome"/>
</dbReference>
<dbReference type="InterPro" id="IPR007229">
    <property type="entry name" value="Nic_PRibTrfase-Fam"/>
</dbReference>
<dbReference type="Gene3D" id="3.20.20.70">
    <property type="entry name" value="Aldolase class I"/>
    <property type="match status" value="1"/>
</dbReference>
<name>A0A2K8NXK9_9MOLU</name>
<evidence type="ECO:0000256" key="4">
    <source>
        <dbReference type="ARBA" id="ARBA00022598"/>
    </source>
</evidence>
<proteinExistence type="predicted"/>
<comment type="catalytic activity">
    <reaction evidence="7">
        <text>5-phospho-alpha-D-ribose 1-diphosphate + nicotinate + ATP + H2O = nicotinate beta-D-ribonucleotide + ADP + phosphate + diphosphate</text>
        <dbReference type="Rhea" id="RHEA:36163"/>
        <dbReference type="ChEBI" id="CHEBI:15377"/>
        <dbReference type="ChEBI" id="CHEBI:30616"/>
        <dbReference type="ChEBI" id="CHEBI:32544"/>
        <dbReference type="ChEBI" id="CHEBI:33019"/>
        <dbReference type="ChEBI" id="CHEBI:43474"/>
        <dbReference type="ChEBI" id="CHEBI:57502"/>
        <dbReference type="ChEBI" id="CHEBI:58017"/>
        <dbReference type="ChEBI" id="CHEBI:456216"/>
        <dbReference type="EC" id="6.3.4.21"/>
    </reaction>
</comment>
<organism evidence="9 10">
    <name type="scientific">Williamsoniiplasma somnilux</name>
    <dbReference type="NCBI Taxonomy" id="215578"/>
    <lineage>
        <taxon>Bacteria</taxon>
        <taxon>Bacillati</taxon>
        <taxon>Mycoplasmatota</taxon>
        <taxon>Mollicutes</taxon>
        <taxon>Entomoplasmatales</taxon>
        <taxon>Williamsoniiplasma</taxon>
    </lineage>
</organism>
<evidence type="ECO:0000256" key="6">
    <source>
        <dbReference type="ARBA" id="ARBA00047445"/>
    </source>
</evidence>
<evidence type="ECO:0000256" key="7">
    <source>
        <dbReference type="ARBA" id="ARBA00048668"/>
    </source>
</evidence>